<protein>
    <submittedName>
        <fullName evidence="1">Uncharacterized protein</fullName>
    </submittedName>
</protein>
<gene>
    <name evidence="1" type="ORF">DSO57_1038671</name>
</gene>
<name>A0ACC2SBC2_9FUNG</name>
<organism evidence="1 2">
    <name type="scientific">Entomophthora muscae</name>
    <dbReference type="NCBI Taxonomy" id="34485"/>
    <lineage>
        <taxon>Eukaryota</taxon>
        <taxon>Fungi</taxon>
        <taxon>Fungi incertae sedis</taxon>
        <taxon>Zoopagomycota</taxon>
        <taxon>Entomophthoromycotina</taxon>
        <taxon>Entomophthoromycetes</taxon>
        <taxon>Entomophthorales</taxon>
        <taxon>Entomophthoraceae</taxon>
        <taxon>Entomophthora</taxon>
    </lineage>
</organism>
<keyword evidence="2" id="KW-1185">Reference proteome</keyword>
<proteinExistence type="predicted"/>
<evidence type="ECO:0000313" key="1">
    <source>
        <dbReference type="EMBL" id="KAJ9059707.1"/>
    </source>
</evidence>
<dbReference type="Proteomes" id="UP001165960">
    <property type="component" value="Unassembled WGS sequence"/>
</dbReference>
<accession>A0ACC2SBC2</accession>
<reference evidence="1" key="1">
    <citation type="submission" date="2022-04" db="EMBL/GenBank/DDBJ databases">
        <title>Genome of the entomopathogenic fungus Entomophthora muscae.</title>
        <authorList>
            <person name="Elya C."/>
            <person name="Lovett B.R."/>
            <person name="Lee E."/>
            <person name="Macias A.M."/>
            <person name="Hajek A.E."/>
            <person name="De Bivort B.L."/>
            <person name="Kasson M.T."/>
            <person name="De Fine Licht H.H."/>
            <person name="Stajich J.E."/>
        </authorList>
    </citation>
    <scope>NUCLEOTIDE SEQUENCE</scope>
    <source>
        <strain evidence="1">Berkeley</strain>
    </source>
</reference>
<sequence length="167" mass="17947">MPRNHYLIAGIVYFCINLNILFASIWESTTQYNIAYPYPPGYTTATPVDPPHTLDLEYYLPHHLDLPPAMKEIPAAPPTQCASCPGLHPAAGRAAARQLSADRTPSLAACLHKPAASQSPTHSPSQPAGDSASPMAGLSIPARWRNFQIRNPKKTTSPNPKRGGTAA</sequence>
<comment type="caution">
    <text evidence="1">The sequence shown here is derived from an EMBL/GenBank/DDBJ whole genome shotgun (WGS) entry which is preliminary data.</text>
</comment>
<dbReference type="EMBL" id="QTSX02005486">
    <property type="protein sequence ID" value="KAJ9059707.1"/>
    <property type="molecule type" value="Genomic_DNA"/>
</dbReference>
<evidence type="ECO:0000313" key="2">
    <source>
        <dbReference type="Proteomes" id="UP001165960"/>
    </source>
</evidence>